<dbReference type="Pfam" id="PF12802">
    <property type="entry name" value="MarR_2"/>
    <property type="match status" value="1"/>
</dbReference>
<proteinExistence type="predicted"/>
<reference evidence="5 6" key="1">
    <citation type="submission" date="2015-09" db="EMBL/GenBank/DDBJ databases">
        <authorList>
            <consortium name="Pathogen Informatics"/>
        </authorList>
    </citation>
    <scope>NUCLEOTIDE SEQUENCE [LARGE SCALE GENOMIC DNA]</scope>
    <source>
        <strain evidence="5 6">2789STDY5608850</strain>
    </source>
</reference>
<dbReference type="EMBL" id="CYZE01000028">
    <property type="protein sequence ID" value="CUP38709.1"/>
    <property type="molecule type" value="Genomic_DNA"/>
</dbReference>
<dbReference type="InterPro" id="IPR052067">
    <property type="entry name" value="Metal_resp_HTH_trans_reg"/>
</dbReference>
<dbReference type="RefSeq" id="WP_055660457.1">
    <property type="nucleotide sequence ID" value="NZ_CABIXC010000028.1"/>
</dbReference>
<sequence length="164" mass="19494">MNTRTTLCHKLMEAVDDGYDLMAEYDSLPHRYGDVVLYQAESKVIQYIGRHKSVTLTEIANANGKTPSAYSQIIRKLRQKGWVKQVRNEHNNREYNLFLTEAGWQVFRDHDDFEQSCYKRTFQRLEVFTENELETFWKIQKCLNEAFRLDVADSYEYNENSDDD</sequence>
<organism evidence="5 6">
    <name type="scientific">Hungatella hathewayi</name>
    <dbReference type="NCBI Taxonomy" id="154046"/>
    <lineage>
        <taxon>Bacteria</taxon>
        <taxon>Bacillati</taxon>
        <taxon>Bacillota</taxon>
        <taxon>Clostridia</taxon>
        <taxon>Lachnospirales</taxon>
        <taxon>Lachnospiraceae</taxon>
        <taxon>Hungatella</taxon>
    </lineage>
</organism>
<evidence type="ECO:0000259" key="4">
    <source>
        <dbReference type="PROSITE" id="PS50995"/>
    </source>
</evidence>
<dbReference type="PANTHER" id="PTHR35790:SF4">
    <property type="entry name" value="HTH-TYPE TRANSCRIPTIONAL REGULATOR PCHR"/>
    <property type="match status" value="1"/>
</dbReference>
<name>A0A174MYE1_9FIRM</name>
<keyword evidence="1" id="KW-0805">Transcription regulation</keyword>
<feature type="domain" description="HTH marR-type" evidence="4">
    <location>
        <begin position="4"/>
        <end position="145"/>
    </location>
</feature>
<evidence type="ECO:0000313" key="6">
    <source>
        <dbReference type="Proteomes" id="UP000095651"/>
    </source>
</evidence>
<evidence type="ECO:0000313" key="5">
    <source>
        <dbReference type="EMBL" id="CUP38709.1"/>
    </source>
</evidence>
<dbReference type="AlphaFoldDB" id="A0A174MYE1"/>
<dbReference type="Proteomes" id="UP000095651">
    <property type="component" value="Unassembled WGS sequence"/>
</dbReference>
<dbReference type="GO" id="GO:0003700">
    <property type="term" value="F:DNA-binding transcription factor activity"/>
    <property type="evidence" value="ECO:0007669"/>
    <property type="project" value="InterPro"/>
</dbReference>
<dbReference type="GO" id="GO:0003677">
    <property type="term" value="F:DNA binding"/>
    <property type="evidence" value="ECO:0007669"/>
    <property type="project" value="UniProtKB-KW"/>
</dbReference>
<evidence type="ECO:0000256" key="1">
    <source>
        <dbReference type="ARBA" id="ARBA00023015"/>
    </source>
</evidence>
<dbReference type="InterPro" id="IPR000835">
    <property type="entry name" value="HTH_MarR-typ"/>
</dbReference>
<dbReference type="PROSITE" id="PS50995">
    <property type="entry name" value="HTH_MARR_2"/>
    <property type="match status" value="1"/>
</dbReference>
<dbReference type="SMART" id="SM00347">
    <property type="entry name" value="HTH_MARR"/>
    <property type="match status" value="1"/>
</dbReference>
<keyword evidence="3" id="KW-0804">Transcription</keyword>
<dbReference type="InterPro" id="IPR036390">
    <property type="entry name" value="WH_DNA-bd_sf"/>
</dbReference>
<dbReference type="PANTHER" id="PTHR35790">
    <property type="entry name" value="HTH-TYPE TRANSCRIPTIONAL REGULATOR PCHR"/>
    <property type="match status" value="1"/>
</dbReference>
<dbReference type="InterPro" id="IPR036388">
    <property type="entry name" value="WH-like_DNA-bd_sf"/>
</dbReference>
<evidence type="ECO:0000256" key="3">
    <source>
        <dbReference type="ARBA" id="ARBA00023163"/>
    </source>
</evidence>
<keyword evidence="2" id="KW-0238">DNA-binding</keyword>
<dbReference type="Gene3D" id="1.10.10.10">
    <property type="entry name" value="Winged helix-like DNA-binding domain superfamily/Winged helix DNA-binding domain"/>
    <property type="match status" value="1"/>
</dbReference>
<evidence type="ECO:0000256" key="2">
    <source>
        <dbReference type="ARBA" id="ARBA00023125"/>
    </source>
</evidence>
<protein>
    <submittedName>
        <fullName evidence="5">MarR family transcriptional regulator</fullName>
    </submittedName>
</protein>
<accession>A0A174MYE1</accession>
<dbReference type="SUPFAM" id="SSF46785">
    <property type="entry name" value="Winged helix' DNA-binding domain"/>
    <property type="match status" value="1"/>
</dbReference>
<gene>
    <name evidence="5" type="ORF">ERS852407_05785</name>
</gene>